<dbReference type="PANTHER" id="PTHR42685">
    <property type="entry name" value="GERANYLGERANYL DIPHOSPHATE REDUCTASE"/>
    <property type="match status" value="1"/>
</dbReference>
<dbReference type="InterPro" id="IPR036188">
    <property type="entry name" value="FAD/NAD-bd_sf"/>
</dbReference>
<evidence type="ECO:0000259" key="1">
    <source>
        <dbReference type="Pfam" id="PF01494"/>
    </source>
</evidence>
<evidence type="ECO:0000313" key="3">
    <source>
        <dbReference type="Proteomes" id="UP000282076"/>
    </source>
</evidence>
<protein>
    <submittedName>
        <fullName evidence="2">FAD-dependent oxidoreductase</fullName>
    </submittedName>
</protein>
<dbReference type="AlphaFoldDB" id="A0A494Y7Z1"/>
<dbReference type="Gene3D" id="3.50.50.60">
    <property type="entry name" value="FAD/NAD(P)-binding domain"/>
    <property type="match status" value="1"/>
</dbReference>
<dbReference type="SUPFAM" id="SSF51905">
    <property type="entry name" value="FAD/NAD(P)-binding domain"/>
    <property type="match status" value="1"/>
</dbReference>
<dbReference type="Pfam" id="PF01494">
    <property type="entry name" value="FAD_binding_3"/>
    <property type="match status" value="1"/>
</dbReference>
<dbReference type="Proteomes" id="UP000282076">
    <property type="component" value="Unassembled WGS sequence"/>
</dbReference>
<name>A0A494Y7Z1_9BACL</name>
<dbReference type="GO" id="GO:0071949">
    <property type="term" value="F:FAD binding"/>
    <property type="evidence" value="ECO:0007669"/>
    <property type="project" value="InterPro"/>
</dbReference>
<feature type="domain" description="FAD-binding" evidence="1">
    <location>
        <begin position="18"/>
        <end position="318"/>
    </location>
</feature>
<sequence>MPLLFPSNGRPRRMKTEFDAIVIGAGVAGSSMAYSMAKQGWQVALIDKEMFPRHKACGEFLSPESLGTLRALELDGVVASYEPSLITTVRLHTERGVSLAIPLAGPAMGLSRHVLDAGIQQAAQRKGVSVYIGRTATNVTNNSNGHHVELSSKDGKSQLYARTVIAAWGRRPLHGFQASRQKANNRAFVGIKSHYSRSDSDPAVDLYFFQGGYIGISPIEGGRLNVAALLSNTAFKKLGGTDAIPTILKRAIERIPALQRRIEHEIVVSGSQSATFPVKIQPKPNGWSGIPCIGDAVAVIPPFCGDGMAMALRSVELCAPLANSYLLGDCAYTKWREVYTGLIRQQFSSTLRWGSLLERLLSNSMLSSWLLRLGSIAPATAEKLVRATRLRG</sequence>
<dbReference type="PRINTS" id="PR00411">
    <property type="entry name" value="PNDRDTASEI"/>
</dbReference>
<gene>
    <name evidence="2" type="ORF">D7Z26_01505</name>
</gene>
<dbReference type="InterPro" id="IPR002938">
    <property type="entry name" value="FAD-bd"/>
</dbReference>
<organism evidence="2 3">
    <name type="scientific">Cohnella endophytica</name>
    <dbReference type="NCBI Taxonomy" id="2419778"/>
    <lineage>
        <taxon>Bacteria</taxon>
        <taxon>Bacillati</taxon>
        <taxon>Bacillota</taxon>
        <taxon>Bacilli</taxon>
        <taxon>Bacillales</taxon>
        <taxon>Paenibacillaceae</taxon>
        <taxon>Cohnella</taxon>
    </lineage>
</organism>
<dbReference type="InterPro" id="IPR050407">
    <property type="entry name" value="Geranylgeranyl_reductase"/>
</dbReference>
<reference evidence="2 3" key="1">
    <citation type="submission" date="2018-10" db="EMBL/GenBank/DDBJ databases">
        <title>Cohnella sp. M2MS4P-1, whole genome shotgun sequence.</title>
        <authorList>
            <person name="Tuo L."/>
        </authorList>
    </citation>
    <scope>NUCLEOTIDE SEQUENCE [LARGE SCALE GENOMIC DNA]</scope>
    <source>
        <strain evidence="2 3">M2MS4P-1</strain>
    </source>
</reference>
<evidence type="ECO:0000313" key="2">
    <source>
        <dbReference type="EMBL" id="RKP58203.1"/>
    </source>
</evidence>
<keyword evidence="3" id="KW-1185">Reference proteome</keyword>
<dbReference type="PANTHER" id="PTHR42685:SF22">
    <property type="entry name" value="CONDITIONED MEDIUM FACTOR RECEPTOR 1"/>
    <property type="match status" value="1"/>
</dbReference>
<dbReference type="EMBL" id="RBZM01000001">
    <property type="protein sequence ID" value="RKP58203.1"/>
    <property type="molecule type" value="Genomic_DNA"/>
</dbReference>
<proteinExistence type="predicted"/>
<comment type="caution">
    <text evidence="2">The sequence shown here is derived from an EMBL/GenBank/DDBJ whole genome shotgun (WGS) entry which is preliminary data.</text>
</comment>
<accession>A0A494Y7Z1</accession>